<evidence type="ECO:0000256" key="2">
    <source>
        <dbReference type="ARBA" id="ARBA00007362"/>
    </source>
</evidence>
<dbReference type="Pfam" id="PF00892">
    <property type="entry name" value="EamA"/>
    <property type="match status" value="2"/>
</dbReference>
<reference evidence="8 9" key="1">
    <citation type="submission" date="2018-06" db="EMBL/GenBank/DDBJ databases">
        <title>Extensive metabolic versatility and redundancy in microbially diverse, dynamic hydrothermal sediments.</title>
        <authorList>
            <person name="Dombrowski N."/>
            <person name="Teske A."/>
            <person name="Baker B.J."/>
        </authorList>
    </citation>
    <scope>NUCLEOTIDE SEQUENCE [LARGE SCALE GENOMIC DNA]</scope>
    <source>
        <strain evidence="8">B3_G15</strain>
    </source>
</reference>
<evidence type="ECO:0000256" key="3">
    <source>
        <dbReference type="ARBA" id="ARBA00022692"/>
    </source>
</evidence>
<feature type="transmembrane region" description="Helical" evidence="6">
    <location>
        <begin position="151"/>
        <end position="169"/>
    </location>
</feature>
<evidence type="ECO:0000313" key="9">
    <source>
        <dbReference type="Proteomes" id="UP000280417"/>
    </source>
</evidence>
<comment type="caution">
    <text evidence="8">The sequence shown here is derived from an EMBL/GenBank/DDBJ whole genome shotgun (WGS) entry which is preliminary data.</text>
</comment>
<evidence type="ECO:0000313" key="8">
    <source>
        <dbReference type="EMBL" id="RLE14442.1"/>
    </source>
</evidence>
<dbReference type="PANTHER" id="PTHR32322:SF2">
    <property type="entry name" value="EAMA DOMAIN-CONTAINING PROTEIN"/>
    <property type="match status" value="1"/>
</dbReference>
<feature type="transmembrane region" description="Helical" evidence="6">
    <location>
        <begin position="238"/>
        <end position="258"/>
    </location>
</feature>
<proteinExistence type="inferred from homology"/>
<dbReference type="SUPFAM" id="SSF103481">
    <property type="entry name" value="Multidrug resistance efflux transporter EmrE"/>
    <property type="match status" value="2"/>
</dbReference>
<dbReference type="GO" id="GO:0016020">
    <property type="term" value="C:membrane"/>
    <property type="evidence" value="ECO:0007669"/>
    <property type="project" value="UniProtKB-SubCell"/>
</dbReference>
<feature type="transmembrane region" description="Helical" evidence="6">
    <location>
        <begin position="122"/>
        <end position="144"/>
    </location>
</feature>
<evidence type="ECO:0000259" key="7">
    <source>
        <dbReference type="Pfam" id="PF00892"/>
    </source>
</evidence>
<organism evidence="8 9">
    <name type="scientific">Aerophobetes bacterium</name>
    <dbReference type="NCBI Taxonomy" id="2030807"/>
    <lineage>
        <taxon>Bacteria</taxon>
        <taxon>Candidatus Aerophobota</taxon>
    </lineage>
</organism>
<protein>
    <recommendedName>
        <fullName evidence="7">EamA domain-containing protein</fullName>
    </recommendedName>
</protein>
<dbReference type="InterPro" id="IPR037185">
    <property type="entry name" value="EmrE-like"/>
</dbReference>
<feature type="transmembrane region" description="Helical" evidence="6">
    <location>
        <begin position="33"/>
        <end position="54"/>
    </location>
</feature>
<feature type="transmembrane region" description="Helical" evidence="6">
    <location>
        <begin position="95"/>
        <end position="116"/>
    </location>
</feature>
<keyword evidence="5 6" id="KW-0472">Membrane</keyword>
<evidence type="ECO:0000256" key="6">
    <source>
        <dbReference type="SAM" id="Phobius"/>
    </source>
</evidence>
<dbReference type="InterPro" id="IPR050638">
    <property type="entry name" value="AA-Vitamin_Transporters"/>
</dbReference>
<evidence type="ECO:0000256" key="5">
    <source>
        <dbReference type="ARBA" id="ARBA00023136"/>
    </source>
</evidence>
<name>A0A662DJY7_UNCAE</name>
<feature type="transmembrane region" description="Helical" evidence="6">
    <location>
        <begin position="181"/>
        <end position="202"/>
    </location>
</feature>
<dbReference type="EMBL" id="QMQA01000044">
    <property type="protein sequence ID" value="RLE14442.1"/>
    <property type="molecule type" value="Genomic_DNA"/>
</dbReference>
<evidence type="ECO:0000256" key="4">
    <source>
        <dbReference type="ARBA" id="ARBA00022989"/>
    </source>
</evidence>
<dbReference type="Proteomes" id="UP000280417">
    <property type="component" value="Unassembled WGS sequence"/>
</dbReference>
<dbReference type="Gene3D" id="1.10.3730.20">
    <property type="match status" value="1"/>
</dbReference>
<feature type="transmembrane region" description="Helical" evidence="6">
    <location>
        <begin position="214"/>
        <end position="232"/>
    </location>
</feature>
<dbReference type="AlphaFoldDB" id="A0A662DJY7"/>
<evidence type="ECO:0000256" key="1">
    <source>
        <dbReference type="ARBA" id="ARBA00004141"/>
    </source>
</evidence>
<feature type="transmembrane region" description="Helical" evidence="6">
    <location>
        <begin position="294"/>
        <end position="312"/>
    </location>
</feature>
<comment type="similarity">
    <text evidence="2">Belongs to the EamA transporter family.</text>
</comment>
<comment type="subcellular location">
    <subcellularLocation>
        <location evidence="1">Membrane</location>
        <topology evidence="1">Multi-pass membrane protein</topology>
    </subcellularLocation>
</comment>
<accession>A0A662DJY7</accession>
<keyword evidence="3 6" id="KW-0812">Transmembrane</keyword>
<sequence length="318" mass="35285">MTAFKLDNLRKNINIFYIISGQNKFSFMSVKKVGILATLGASIAWAFEPIFAKLSYANTDFLKTSAIRAMFVTLVALIYSLITNRADLRVNKKQLSILVYIAFAGTLFADLMYLFALTKVPVINAVLIGHMQPIFIIFIGFFYLKEDKLTKFDYAGIGFMVIAGLLVTTKTLKNLSTLKLGTVYDLFVLFATVAWATTGVVARKYLKNMNAGVVTFYRFLIASAIFMTYLVLTSSIVVSNIYQVLIGITVGGGYILYYEGLKRIKAAQSSALELSTPFFAALLGFFVLGELVTVMQVLGIFLLFIGVYFLSAKEKAYS</sequence>
<dbReference type="InterPro" id="IPR000620">
    <property type="entry name" value="EamA_dom"/>
</dbReference>
<feature type="transmembrane region" description="Helical" evidence="6">
    <location>
        <begin position="66"/>
        <end position="83"/>
    </location>
</feature>
<dbReference type="PANTHER" id="PTHR32322">
    <property type="entry name" value="INNER MEMBRANE TRANSPORTER"/>
    <property type="match status" value="1"/>
</dbReference>
<feature type="domain" description="EamA" evidence="7">
    <location>
        <begin position="185"/>
        <end position="311"/>
    </location>
</feature>
<gene>
    <name evidence="8" type="ORF">DRJ04_02395</name>
</gene>
<feature type="transmembrane region" description="Helical" evidence="6">
    <location>
        <begin position="270"/>
        <end position="288"/>
    </location>
</feature>
<keyword evidence="4 6" id="KW-1133">Transmembrane helix</keyword>
<feature type="domain" description="EamA" evidence="7">
    <location>
        <begin position="33"/>
        <end position="168"/>
    </location>
</feature>